<sequence>MLALGLSASAGEAFAQTGAASCDNARFLTDQAGLMQTGPTRVDLPEHICGKVVSFTRRARRTHSGVHAYFVISVAPGRTIRIVSDLDRMNAPSWPWVRVGDRVDVVGRYYFDSARAQGIDWTHHGTGRHWSMPGYVEVNGTRYE</sequence>
<evidence type="ECO:0008006" key="3">
    <source>
        <dbReference type="Google" id="ProtNLM"/>
    </source>
</evidence>
<protein>
    <recommendedName>
        <fullName evidence="3">DUF3465 domain-containing protein</fullName>
    </recommendedName>
</protein>
<comment type="caution">
    <text evidence="1">The sequence shown here is derived from an EMBL/GenBank/DDBJ whole genome shotgun (WGS) entry which is preliminary data.</text>
</comment>
<name>A0A511BTJ5_9PROT</name>
<evidence type="ECO:0000313" key="1">
    <source>
        <dbReference type="EMBL" id="GEL01278.1"/>
    </source>
</evidence>
<dbReference type="Proteomes" id="UP000321405">
    <property type="component" value="Unassembled WGS sequence"/>
</dbReference>
<dbReference type="EMBL" id="BJVC01000001">
    <property type="protein sequence ID" value="GEL01278.1"/>
    <property type="molecule type" value="Genomic_DNA"/>
</dbReference>
<keyword evidence="2" id="KW-1185">Reference proteome</keyword>
<organism evidence="1 2">
    <name type="scientific">Swaminathania salitolerans</name>
    <dbReference type="NCBI Taxonomy" id="182838"/>
    <lineage>
        <taxon>Bacteria</taxon>
        <taxon>Pseudomonadati</taxon>
        <taxon>Pseudomonadota</taxon>
        <taxon>Alphaproteobacteria</taxon>
        <taxon>Acetobacterales</taxon>
        <taxon>Acetobacteraceae</taxon>
        <taxon>Swaminathania</taxon>
    </lineage>
</organism>
<dbReference type="Pfam" id="PF11948">
    <property type="entry name" value="DUF3465"/>
    <property type="match status" value="1"/>
</dbReference>
<evidence type="ECO:0000313" key="2">
    <source>
        <dbReference type="Proteomes" id="UP000321405"/>
    </source>
</evidence>
<dbReference type="RefSeq" id="WP_186807662.1">
    <property type="nucleotide sequence ID" value="NZ_BJVC01000001.1"/>
</dbReference>
<proteinExistence type="predicted"/>
<reference evidence="1 2" key="1">
    <citation type="submission" date="2019-07" db="EMBL/GenBank/DDBJ databases">
        <title>Whole genome shotgun sequence of Swaminathania salitolerans NBRC 104436.</title>
        <authorList>
            <person name="Hosoyama A."/>
            <person name="Uohara A."/>
            <person name="Ohji S."/>
            <person name="Ichikawa N."/>
        </authorList>
    </citation>
    <scope>NUCLEOTIDE SEQUENCE [LARGE SCALE GENOMIC DNA]</scope>
    <source>
        <strain evidence="1 2">NBRC 104436</strain>
    </source>
</reference>
<dbReference type="AlphaFoldDB" id="A0A511BTJ5"/>
<accession>A0A511BTJ5</accession>
<dbReference type="InterPro" id="IPR021856">
    <property type="entry name" value="DUF3465"/>
</dbReference>
<gene>
    <name evidence="1" type="ORF">SSA02_04410</name>
</gene>